<dbReference type="EMBL" id="KU686195">
    <property type="protein sequence ID" value="AOV58069.1"/>
    <property type="molecule type" value="Genomic_DNA"/>
</dbReference>
<dbReference type="EMBL" id="KU686192">
    <property type="protein sequence ID" value="AOV57319.1"/>
    <property type="molecule type" value="Genomic_DNA"/>
</dbReference>
<dbReference type="RefSeq" id="YP_007672946.1">
    <property type="nucleotide sequence ID" value="NC_020837.1"/>
</dbReference>
<name>M4QEZ0_9CAUD</name>
<accession>M4QEZ0</accession>
<dbReference type="Proteomes" id="UP000241265">
    <property type="component" value="Genome"/>
</dbReference>
<dbReference type="Proteomes" id="UP000241591">
    <property type="component" value="Segment"/>
</dbReference>
<reference evidence="8 9" key="2">
    <citation type="journal article" date="2016" name="Virology">
        <title>The genomic content and context of auxiliary metabolic genes in marine cyanomyoviruses.</title>
        <authorList>
            <person name="Crummett L.T."/>
            <person name="Puxty R.J."/>
            <person name="Weihe C."/>
            <person name="Marston M.F."/>
            <person name="Martiny J.B."/>
        </authorList>
    </citation>
    <scope>NUCLEOTIDE SEQUENCE [LARGE SCALE GENOMIC DNA]</scope>
    <source>
        <strain evidence="2">0309SB33</strain>
        <strain evidence="3">0310NB17</strain>
        <strain evidence="4">0809CC03</strain>
        <strain evidence="5">0810SB17</strain>
        <strain evidence="6">0910CC29</strain>
    </source>
</reference>
<gene>
    <name evidence="4" type="ORF">C030809_064</name>
    <name evidence="6" type="ORF">C290910_064</name>
    <name evidence="3" type="ORF">N170310_064</name>
    <name evidence="2" type="ORF">N330309_064</name>
    <name evidence="5" type="ORF">S170810_064</name>
    <name evidence="1" type="ORF">SXBG_00031</name>
</gene>
<evidence type="ECO:0000313" key="7">
    <source>
        <dbReference type="Proteomes" id="UP000203521"/>
    </source>
</evidence>
<dbReference type="Proteomes" id="UP000240287">
    <property type="component" value="Genome"/>
</dbReference>
<protein>
    <submittedName>
        <fullName evidence="1">Uncharacterized protein</fullName>
    </submittedName>
</protein>
<dbReference type="EMBL" id="HQ634177">
    <property type="protein sequence ID" value="AGH26768.1"/>
    <property type="molecule type" value="Genomic_DNA"/>
</dbReference>
<organism evidence="1 7">
    <name type="scientific">Synechococcus phage S-CAM1</name>
    <dbReference type="NCBI Taxonomy" id="754037"/>
    <lineage>
        <taxon>Viruses</taxon>
        <taxon>Duplodnaviria</taxon>
        <taxon>Heunggongvirae</taxon>
        <taxon>Uroviricota</taxon>
        <taxon>Caudoviricetes</taxon>
        <taxon>Pantevenvirales</taxon>
        <taxon>Kyanoviridae</taxon>
        <taxon>Anaposvirus</taxon>
        <taxon>Anaposvirus socalone</taxon>
    </lineage>
</organism>
<dbReference type="Proteomes" id="UP000241610">
    <property type="component" value="Segment"/>
</dbReference>
<evidence type="ECO:0000313" key="5">
    <source>
        <dbReference type="EMBL" id="AOV58069.1"/>
    </source>
</evidence>
<keyword evidence="7" id="KW-1185">Reference proteome</keyword>
<dbReference type="KEGG" id="vg:15009444"/>
<evidence type="ECO:0000313" key="4">
    <source>
        <dbReference type="EMBL" id="AOV57819.1"/>
    </source>
</evidence>
<evidence type="ECO:0000313" key="2">
    <source>
        <dbReference type="EMBL" id="AOV57319.1"/>
    </source>
</evidence>
<dbReference type="Proteomes" id="UP000203521">
    <property type="component" value="Segment"/>
</dbReference>
<dbReference type="EMBL" id="KU686193">
    <property type="protein sequence ID" value="AOV57569.1"/>
    <property type="molecule type" value="Genomic_DNA"/>
</dbReference>
<reference evidence="1 7" key="1">
    <citation type="submission" date="2010-11" db="EMBL/GenBank/DDBJ databases">
        <title>The Genome Sequence of Synechococcus phage S-CAM1 0208SB26.</title>
        <authorList>
            <consortium name="The Broad Institute Genome Sequencing Platform"/>
            <person name="Henn M.R."/>
            <person name="Martiny J."/>
            <person name="Weihe C."/>
            <person name="Levin J."/>
            <person name="Malboeuf C."/>
            <person name="Casali M."/>
            <person name="Russ C."/>
            <person name="Lennon N."/>
            <person name="Chapman S.B."/>
            <person name="Erlich R."/>
            <person name="Young S.K."/>
            <person name="Yandava C."/>
            <person name="Zeng Q."/>
            <person name="Alvarado L."/>
            <person name="Anderson S."/>
            <person name="Berlin A."/>
            <person name="Chen Z."/>
            <person name="Freedman E."/>
            <person name="Gellesch M."/>
            <person name="Goldberg J."/>
            <person name="Green L."/>
            <person name="Griggs A."/>
            <person name="Gujja S."/>
            <person name="Heilman E.R."/>
            <person name="Heiman D."/>
            <person name="Hollinger A."/>
            <person name="Howarth C."/>
            <person name="Larson L."/>
            <person name="Mehta T."/>
            <person name="Pearson M."/>
            <person name="Roberts A."/>
            <person name="Ryan E."/>
            <person name="Saif S."/>
            <person name="Shea T."/>
            <person name="Shenoy N."/>
            <person name="Sisk P."/>
            <person name="Stolte C."/>
            <person name="Sykes S."/>
            <person name="White J."/>
            <person name="Haas B."/>
            <person name="Nusbaum C."/>
            <person name="Birren B."/>
        </authorList>
    </citation>
    <scope>NUCLEOTIDE SEQUENCE [LARGE SCALE GENOMIC DNA]</scope>
    <source>
        <strain evidence="1 7">S-CAM1</strain>
    </source>
</reference>
<dbReference type="EMBL" id="KU686194">
    <property type="protein sequence ID" value="AOV57819.1"/>
    <property type="molecule type" value="Genomic_DNA"/>
</dbReference>
<dbReference type="Proteomes" id="UP000241494">
    <property type="component" value="Segment"/>
</dbReference>
<evidence type="ECO:0000313" key="6">
    <source>
        <dbReference type="EMBL" id="AOV58319.1"/>
    </source>
</evidence>
<dbReference type="EMBL" id="KU686196">
    <property type="protein sequence ID" value="AOV58319.1"/>
    <property type="molecule type" value="Genomic_DNA"/>
</dbReference>
<evidence type="ECO:0000313" key="8">
    <source>
        <dbReference type="Proteomes" id="UP000240287"/>
    </source>
</evidence>
<proteinExistence type="predicted"/>
<dbReference type="GeneID" id="15009444"/>
<evidence type="ECO:0000313" key="9">
    <source>
        <dbReference type="Proteomes" id="UP000241265"/>
    </source>
</evidence>
<evidence type="ECO:0000313" key="1">
    <source>
        <dbReference type="EMBL" id="AGH26768.1"/>
    </source>
</evidence>
<evidence type="ECO:0000313" key="3">
    <source>
        <dbReference type="EMBL" id="AOV57569.1"/>
    </source>
</evidence>
<sequence length="73" mass="8587">MNYDGPLYAPWHKVIQGRPNLMQFNLEELKYLQEVLEQATSYTQARGEQVNHPSVSHQQILNKIKEKIYKLTS</sequence>